<dbReference type="UniPathway" id="UPA00753"/>
<evidence type="ECO:0000256" key="10">
    <source>
        <dbReference type="ARBA" id="ARBA00023098"/>
    </source>
</evidence>
<dbReference type="PROSITE" id="PS51599">
    <property type="entry name" value="SAM_PEMT_PEM2"/>
    <property type="match status" value="1"/>
</dbReference>
<dbReference type="FunCoup" id="A0A316VDG9">
    <property type="interactions" value="39"/>
</dbReference>
<dbReference type="PIRSF" id="PIRSF005444">
    <property type="entry name" value="PEMT"/>
    <property type="match status" value="1"/>
</dbReference>
<feature type="topological domain" description="Lumenal" evidence="17">
    <location>
        <begin position="1"/>
        <end position="21"/>
    </location>
</feature>
<keyword evidence="7 17" id="KW-0812">Transmembrane</keyword>
<dbReference type="PROSITE" id="PS50244">
    <property type="entry name" value="S5A_REDUCTASE"/>
    <property type="match status" value="1"/>
</dbReference>
<dbReference type="Gene3D" id="1.20.120.1630">
    <property type="match status" value="1"/>
</dbReference>
<evidence type="ECO:0000256" key="1">
    <source>
        <dbReference type="ARBA" id="ARBA00004969"/>
    </source>
</evidence>
<comment type="catalytic activity">
    <reaction evidence="15">
        <text>a 1,2-diacyl-sn-glycero-3-phospho-N,N-dimethylethanolamine + S-adenosyl-L-methionine = a 1,2-diacyl-sn-glycero-3-phosphocholine + S-adenosyl-L-homocysteine + H(+)</text>
        <dbReference type="Rhea" id="RHEA:32739"/>
        <dbReference type="ChEBI" id="CHEBI:15378"/>
        <dbReference type="ChEBI" id="CHEBI:57643"/>
        <dbReference type="ChEBI" id="CHEBI:57856"/>
        <dbReference type="ChEBI" id="CHEBI:59789"/>
        <dbReference type="ChEBI" id="CHEBI:64572"/>
        <dbReference type="EC" id="2.1.1.71"/>
    </reaction>
</comment>
<evidence type="ECO:0000256" key="8">
    <source>
        <dbReference type="ARBA" id="ARBA00022824"/>
    </source>
</evidence>
<name>A0A316VDG9_9BASI</name>
<comment type="catalytic activity">
    <reaction evidence="16 17">
        <text>a 1,2-diacyl-sn-glycero-3-phospho-N-methylethanolamine + S-adenosyl-L-methionine = a 1,2-diacyl-sn-glycero-3-phospho-N,N-dimethylethanolamine + S-adenosyl-L-homocysteine + H(+)</text>
        <dbReference type="Rhea" id="RHEA:32735"/>
        <dbReference type="ChEBI" id="CHEBI:15378"/>
        <dbReference type="ChEBI" id="CHEBI:57856"/>
        <dbReference type="ChEBI" id="CHEBI:59789"/>
        <dbReference type="ChEBI" id="CHEBI:64572"/>
        <dbReference type="ChEBI" id="CHEBI:64573"/>
        <dbReference type="EC" id="2.1.1.71"/>
    </reaction>
</comment>
<feature type="transmembrane region" description="Helical" evidence="19">
    <location>
        <begin position="128"/>
        <end position="147"/>
    </location>
</feature>
<evidence type="ECO:0000256" key="17">
    <source>
        <dbReference type="HAMAP-Rule" id="MF_03216"/>
    </source>
</evidence>
<comment type="similarity">
    <text evidence="17">Belongs to the class VI-like SAM-binding methyltransferase superfamily. PEMT/PEM2 methyltransferase family.</text>
</comment>
<dbReference type="Pfam" id="PF04191">
    <property type="entry name" value="PEMT"/>
    <property type="match status" value="1"/>
</dbReference>
<comment type="pathway">
    <text evidence="2">Lipid metabolism.</text>
</comment>
<evidence type="ECO:0000256" key="2">
    <source>
        <dbReference type="ARBA" id="ARBA00005189"/>
    </source>
</evidence>
<evidence type="ECO:0000313" key="20">
    <source>
        <dbReference type="EMBL" id="PWN35540.1"/>
    </source>
</evidence>
<comment type="subcellular location">
    <subcellularLocation>
        <location evidence="17">Endoplasmic reticulum membrane</location>
        <topology evidence="17">Multi-pass membrane protein</topology>
    </subcellularLocation>
    <subcellularLocation>
        <location evidence="17">Mitochondrion membrane</location>
        <topology evidence="17">Multi-pass membrane protein</topology>
    </subcellularLocation>
</comment>
<accession>A0A316VDG9</accession>
<feature type="transmembrane region" description="Helical" evidence="19">
    <location>
        <begin position="101"/>
        <end position="121"/>
    </location>
</feature>
<dbReference type="GeneID" id="37021882"/>
<dbReference type="FunFam" id="1.20.120.1630:FF:000005">
    <property type="entry name" value="Phosphatidylethanolamine N-methyltransferase"/>
    <property type="match status" value="1"/>
</dbReference>
<dbReference type="GO" id="GO:0032259">
    <property type="term" value="P:methylation"/>
    <property type="evidence" value="ECO:0007669"/>
    <property type="project" value="UniProtKB-KW"/>
</dbReference>
<evidence type="ECO:0000256" key="11">
    <source>
        <dbReference type="ARBA" id="ARBA00023128"/>
    </source>
</evidence>
<dbReference type="GO" id="GO:0006656">
    <property type="term" value="P:phosphatidylcholine biosynthetic process"/>
    <property type="evidence" value="ECO:0007669"/>
    <property type="project" value="UniProtKB-UniRule"/>
</dbReference>
<feature type="transmembrane region" description="Helical" evidence="19">
    <location>
        <begin position="61"/>
        <end position="81"/>
    </location>
</feature>
<feature type="binding site" evidence="17">
    <location>
        <begin position="190"/>
        <end position="191"/>
    </location>
    <ligand>
        <name>S-adenosyl-L-methionine</name>
        <dbReference type="ChEBI" id="CHEBI:59789"/>
    </ligand>
</feature>
<feature type="intramembrane region" description="Helical" evidence="17">
    <location>
        <begin position="22"/>
        <end position="42"/>
    </location>
</feature>
<keyword evidence="6 17" id="KW-0949">S-adenosyl-L-methionine</keyword>
<feature type="topological domain" description="Lumenal" evidence="17">
    <location>
        <begin position="125"/>
        <end position="167"/>
    </location>
</feature>
<comment type="pathway">
    <text evidence="1 17">Phospholipid metabolism; phosphatidylcholine biosynthesis.</text>
</comment>
<dbReference type="HAMAP" id="MF_03216">
    <property type="entry name" value="PLMT"/>
    <property type="match status" value="1"/>
</dbReference>
<evidence type="ECO:0000256" key="18">
    <source>
        <dbReference type="SAM" id="MobiDB-lite"/>
    </source>
</evidence>
<dbReference type="STRING" id="1280837.A0A316VDG9"/>
<evidence type="ECO:0000256" key="4">
    <source>
        <dbReference type="ARBA" id="ARBA00022603"/>
    </source>
</evidence>
<keyword evidence="5 17" id="KW-0808">Transferase</keyword>
<feature type="compositionally biased region" description="Basic residues" evidence="18">
    <location>
        <begin position="227"/>
        <end position="236"/>
    </location>
</feature>
<evidence type="ECO:0000256" key="9">
    <source>
        <dbReference type="ARBA" id="ARBA00022989"/>
    </source>
</evidence>
<dbReference type="PANTHER" id="PTHR15458">
    <property type="entry name" value="PHOSPHATIDYLETHANOLAMINE N-METHYLTRANSFERASE"/>
    <property type="match status" value="1"/>
</dbReference>
<dbReference type="EMBL" id="KZ819603">
    <property type="protein sequence ID" value="PWN35540.1"/>
    <property type="molecule type" value="Genomic_DNA"/>
</dbReference>
<evidence type="ECO:0000256" key="7">
    <source>
        <dbReference type="ARBA" id="ARBA00022692"/>
    </source>
</evidence>
<evidence type="ECO:0000256" key="12">
    <source>
        <dbReference type="ARBA" id="ARBA00023136"/>
    </source>
</evidence>
<comment type="function">
    <text evidence="17">Catalyzes the second two steps of the methylation pathway of phosphatidylcholine biosynthesis, the SAM-dependent methylation of phosphatidylmonomethylethanolamine (PMME) to phosphatidyldimethylethanolamine (PDME) and of PDME to phosphatidylcholine (PC).</text>
</comment>
<feature type="transmembrane region" description="Helical" evidence="19">
    <location>
        <begin position="23"/>
        <end position="40"/>
    </location>
</feature>
<feature type="binding site" evidence="17">
    <location>
        <begin position="108"/>
        <end position="110"/>
    </location>
    <ligand>
        <name>S-adenosyl-L-methionine</name>
        <dbReference type="ChEBI" id="CHEBI:59789"/>
    </ligand>
</feature>
<dbReference type="PANTHER" id="PTHR15458:SF5">
    <property type="entry name" value="PHOSPHATIDYLETHANOLAMINE N-METHYLTRANSFERASE"/>
    <property type="match status" value="1"/>
</dbReference>
<feature type="topological domain" description="Cytoplasmic" evidence="17">
    <location>
        <begin position="77"/>
        <end position="103"/>
    </location>
</feature>
<keyword evidence="8 17" id="KW-0256">Endoplasmic reticulum</keyword>
<evidence type="ECO:0000256" key="3">
    <source>
        <dbReference type="ARBA" id="ARBA00022516"/>
    </source>
</evidence>
<dbReference type="EC" id="2.1.1.71" evidence="17"/>
<feature type="region of interest" description="Disordered" evidence="18">
    <location>
        <begin position="200"/>
        <end position="236"/>
    </location>
</feature>
<evidence type="ECO:0000256" key="6">
    <source>
        <dbReference type="ARBA" id="ARBA00022691"/>
    </source>
</evidence>
<feature type="topological domain" description="Cytoplasmic" evidence="17">
    <location>
        <begin position="189"/>
        <end position="236"/>
    </location>
</feature>
<sequence length="236" mass="26030">MAILPIKTNPYYVPDLADFSQRSFWVAAVSIIFNPLFWNFTAQNEYRHKTITKLLGNRPYYGCYLLGASIFLLGILRDHLYNQALSKQPINGYLALPFVKYFGGLLILAGQVLVISSMYALGVTGTYLGDYFGILMPHIVTGFPFNVVSDPMYFGSSLSFIGVALWYAKPAGLILSVLLSIVYVVALKFESPFTAEIYKKAAASSSSKATTKKRTSNATSQTTTPAKRGRKKKTAA</sequence>
<dbReference type="GO" id="GO:0000773">
    <property type="term" value="F:phosphatidyl-N-methylethanolamine N-methyltransferase activity"/>
    <property type="evidence" value="ECO:0007669"/>
    <property type="project" value="UniProtKB-UniRule"/>
</dbReference>
<keyword evidence="9 17" id="KW-1133">Transmembrane helix</keyword>
<keyword evidence="4 17" id="KW-0489">Methyltransferase</keyword>
<dbReference type="GO" id="GO:0005789">
    <property type="term" value="C:endoplasmic reticulum membrane"/>
    <property type="evidence" value="ECO:0007669"/>
    <property type="project" value="UniProtKB-SubCell"/>
</dbReference>
<evidence type="ECO:0000256" key="19">
    <source>
        <dbReference type="SAM" id="Phobius"/>
    </source>
</evidence>
<evidence type="ECO:0000256" key="16">
    <source>
        <dbReference type="ARBA" id="ARBA00052459"/>
    </source>
</evidence>
<evidence type="ECO:0000256" key="14">
    <source>
        <dbReference type="ARBA" id="ARBA00023264"/>
    </source>
</evidence>
<evidence type="ECO:0000313" key="21">
    <source>
        <dbReference type="Proteomes" id="UP000245771"/>
    </source>
</evidence>
<proteinExistence type="inferred from homology"/>
<evidence type="ECO:0000256" key="13">
    <source>
        <dbReference type="ARBA" id="ARBA00023209"/>
    </source>
</evidence>
<keyword evidence="14 17" id="KW-1208">Phospholipid metabolism</keyword>
<gene>
    <name evidence="20" type="ORF">FA14DRAFT_167667</name>
</gene>
<dbReference type="InParanoid" id="A0A316VDG9"/>
<organism evidence="20 21">
    <name type="scientific">Meira miltonrushii</name>
    <dbReference type="NCBI Taxonomy" id="1280837"/>
    <lineage>
        <taxon>Eukaryota</taxon>
        <taxon>Fungi</taxon>
        <taxon>Dikarya</taxon>
        <taxon>Basidiomycota</taxon>
        <taxon>Ustilaginomycotina</taxon>
        <taxon>Exobasidiomycetes</taxon>
        <taxon>Exobasidiales</taxon>
        <taxon>Brachybasidiaceae</taxon>
        <taxon>Meira</taxon>
    </lineage>
</organism>
<keyword evidence="12 17" id="KW-0472">Membrane</keyword>
<dbReference type="AlphaFoldDB" id="A0A316VDG9"/>
<feature type="compositionally biased region" description="Low complexity" evidence="18">
    <location>
        <begin position="200"/>
        <end position="209"/>
    </location>
</feature>
<keyword evidence="11 17" id="KW-0496">Mitochondrion</keyword>
<keyword evidence="3 17" id="KW-0444">Lipid biosynthesis</keyword>
<feature type="transmembrane region" description="Helical" evidence="19">
    <location>
        <begin position="167"/>
        <end position="189"/>
    </location>
</feature>
<keyword evidence="21" id="KW-1185">Reference proteome</keyword>
<dbReference type="GO" id="GO:0031966">
    <property type="term" value="C:mitochondrial membrane"/>
    <property type="evidence" value="ECO:0007669"/>
    <property type="project" value="UniProtKB-SubCell"/>
</dbReference>
<protein>
    <recommendedName>
        <fullName evidence="17">Phosphatidyl-N-methylethanolamine N-methyltransferase</fullName>
        <ecNumber evidence="17">2.1.1.71</ecNumber>
    </recommendedName>
    <alternativeName>
        <fullName evidence="17">Phospholipid methyltransferase</fullName>
        <shortName evidence="17">PLMT</shortName>
    </alternativeName>
</protein>
<dbReference type="OrthoDB" id="8300106at2759"/>
<keyword evidence="13 17" id="KW-0594">Phospholipid biosynthesis</keyword>
<evidence type="ECO:0000256" key="5">
    <source>
        <dbReference type="ARBA" id="ARBA00022679"/>
    </source>
</evidence>
<keyword evidence="10 17" id="KW-0443">Lipid metabolism</keyword>
<dbReference type="InterPro" id="IPR024960">
    <property type="entry name" value="PEMT/MFAP"/>
</dbReference>
<evidence type="ECO:0000256" key="15">
    <source>
        <dbReference type="ARBA" id="ARBA00051252"/>
    </source>
</evidence>
<dbReference type="InterPro" id="IPR007318">
    <property type="entry name" value="Phopholipid_MeTrfase"/>
</dbReference>
<reference evidence="20 21" key="1">
    <citation type="journal article" date="2018" name="Mol. Biol. Evol.">
        <title>Broad Genomic Sampling Reveals a Smut Pathogenic Ancestry of the Fungal Clade Ustilaginomycotina.</title>
        <authorList>
            <person name="Kijpornyongpan T."/>
            <person name="Mondo S.J."/>
            <person name="Barry K."/>
            <person name="Sandor L."/>
            <person name="Lee J."/>
            <person name="Lipzen A."/>
            <person name="Pangilinan J."/>
            <person name="LaButti K."/>
            <person name="Hainaut M."/>
            <person name="Henrissat B."/>
            <person name="Grigoriev I.V."/>
            <person name="Spatafora J.W."/>
            <person name="Aime M.C."/>
        </authorList>
    </citation>
    <scope>NUCLEOTIDE SEQUENCE [LARGE SCALE GENOMIC DNA]</scope>
    <source>
        <strain evidence="20 21">MCA 3882</strain>
    </source>
</reference>
<dbReference type="RefSeq" id="XP_025355842.1">
    <property type="nucleotide sequence ID" value="XM_025500101.1"/>
</dbReference>
<dbReference type="Proteomes" id="UP000245771">
    <property type="component" value="Unassembled WGS sequence"/>
</dbReference>
<feature type="topological domain" description="Lumenal" evidence="17">
    <location>
        <begin position="43"/>
        <end position="54"/>
    </location>
</feature>